<evidence type="ECO:0000256" key="3">
    <source>
        <dbReference type="ARBA" id="ARBA00022576"/>
    </source>
</evidence>
<accession>A0ABU9DAP9</accession>
<comment type="function">
    <text evidence="9">Catalyzes the transfer of the alpha-amino group from S-adenosyl-L-methionine (SAM) to 7-keto-8-aminopelargonic acid (KAPA) to form 7,8-diaminopelargonic acid (DAPA). It is the only aminotransferase known to utilize SAM as an amino donor.</text>
</comment>
<comment type="catalytic activity">
    <reaction evidence="8 9">
        <text>(8S)-8-amino-7-oxononanoate + S-adenosyl-L-methionine = S-adenosyl-4-methylsulfanyl-2-oxobutanoate + (7R,8S)-7,8-diammoniononanoate</text>
        <dbReference type="Rhea" id="RHEA:16861"/>
        <dbReference type="ChEBI" id="CHEBI:16490"/>
        <dbReference type="ChEBI" id="CHEBI:59789"/>
        <dbReference type="ChEBI" id="CHEBI:149468"/>
        <dbReference type="ChEBI" id="CHEBI:149469"/>
        <dbReference type="EC" id="2.6.1.62"/>
    </reaction>
</comment>
<dbReference type="EMBL" id="JBBPCO010000013">
    <property type="protein sequence ID" value="MEK8090608.1"/>
    <property type="molecule type" value="Genomic_DNA"/>
</dbReference>
<dbReference type="GO" id="GO:0004015">
    <property type="term" value="F:adenosylmethionine-8-amino-7-oxononanoate transaminase activity"/>
    <property type="evidence" value="ECO:0007669"/>
    <property type="project" value="UniProtKB-EC"/>
</dbReference>
<keyword evidence="5 9" id="KW-0949">S-adenosyl-L-methionine</keyword>
<evidence type="ECO:0000256" key="5">
    <source>
        <dbReference type="ARBA" id="ARBA00022691"/>
    </source>
</evidence>
<evidence type="ECO:0000256" key="4">
    <source>
        <dbReference type="ARBA" id="ARBA00022679"/>
    </source>
</evidence>
<dbReference type="InterPro" id="IPR005815">
    <property type="entry name" value="BioA"/>
</dbReference>
<dbReference type="PANTHER" id="PTHR42684">
    <property type="entry name" value="ADENOSYLMETHIONINE-8-AMINO-7-OXONONANOATE AMINOTRANSFERASE"/>
    <property type="match status" value="1"/>
</dbReference>
<comment type="cofactor">
    <cofactor evidence="1 9">
        <name>pyridoxal 5'-phosphate</name>
        <dbReference type="ChEBI" id="CHEBI:597326"/>
    </cofactor>
</comment>
<dbReference type="InterPro" id="IPR015422">
    <property type="entry name" value="PyrdxlP-dep_Trfase_small"/>
</dbReference>
<feature type="binding site" evidence="9">
    <location>
        <begin position="328"/>
        <end position="329"/>
    </location>
    <ligand>
        <name>pyridoxal 5'-phosphate</name>
        <dbReference type="ChEBI" id="CHEBI:597326"/>
    </ligand>
</feature>
<feature type="binding site" evidence="9">
    <location>
        <position position="263"/>
    </location>
    <ligand>
        <name>pyridoxal 5'-phosphate</name>
        <dbReference type="ChEBI" id="CHEBI:597326"/>
    </ligand>
</feature>
<keyword evidence="6 9" id="KW-0093">Biotin biosynthesis</keyword>
<comment type="caution">
    <text evidence="10">The sequence shown here is derived from an EMBL/GenBank/DDBJ whole genome shotgun (WGS) entry which is preliminary data.</text>
</comment>
<gene>
    <name evidence="9 10" type="primary">bioA</name>
    <name evidence="10" type="ORF">WOB96_12665</name>
</gene>
<dbReference type="Gene3D" id="3.40.640.10">
    <property type="entry name" value="Type I PLP-dependent aspartate aminotransferase-like (Major domain)"/>
    <property type="match status" value="1"/>
</dbReference>
<dbReference type="Gene3D" id="3.90.1150.10">
    <property type="entry name" value="Aspartate Aminotransferase, domain 1"/>
    <property type="match status" value="1"/>
</dbReference>
<feature type="modified residue" description="N6-(pyridoxal phosphate)lysine" evidence="9">
    <location>
        <position position="292"/>
    </location>
</feature>
<feature type="binding site" evidence="9">
    <location>
        <position position="292"/>
    </location>
    <ligand>
        <name>substrate</name>
    </ligand>
</feature>
<evidence type="ECO:0000256" key="2">
    <source>
        <dbReference type="ARBA" id="ARBA00005063"/>
    </source>
</evidence>
<dbReference type="HAMAP" id="MF_00834">
    <property type="entry name" value="BioA"/>
    <property type="match status" value="1"/>
</dbReference>
<comment type="subcellular location">
    <subcellularLocation>
        <location evidence="9">Cytoplasm</location>
    </subcellularLocation>
</comment>
<feature type="binding site" evidence="9">
    <location>
        <position position="153"/>
    </location>
    <ligand>
        <name>substrate</name>
    </ligand>
</feature>
<dbReference type="NCBIfam" id="TIGR00508">
    <property type="entry name" value="bioA"/>
    <property type="match status" value="1"/>
</dbReference>
<evidence type="ECO:0000256" key="9">
    <source>
        <dbReference type="HAMAP-Rule" id="MF_00834"/>
    </source>
</evidence>
<evidence type="ECO:0000256" key="6">
    <source>
        <dbReference type="ARBA" id="ARBA00022756"/>
    </source>
</evidence>
<evidence type="ECO:0000313" key="11">
    <source>
        <dbReference type="Proteomes" id="UP001446205"/>
    </source>
</evidence>
<reference evidence="10 11" key="1">
    <citation type="submission" date="2024-04" db="EMBL/GenBank/DDBJ databases">
        <authorList>
            <person name="Abashina T."/>
            <person name="Shaikin A."/>
        </authorList>
    </citation>
    <scope>NUCLEOTIDE SEQUENCE [LARGE SCALE GENOMIC DNA]</scope>
    <source>
        <strain evidence="10 11">AAFK</strain>
    </source>
</reference>
<comment type="caution">
    <text evidence="9">Lacks conserved residue(s) required for the propagation of feature annotation.</text>
</comment>
<feature type="binding site" evidence="9">
    <location>
        <position position="327"/>
    </location>
    <ligand>
        <name>substrate</name>
    </ligand>
</feature>
<dbReference type="Proteomes" id="UP001446205">
    <property type="component" value="Unassembled WGS sequence"/>
</dbReference>
<dbReference type="PROSITE" id="PS00600">
    <property type="entry name" value="AA_TRANSFER_CLASS_3"/>
    <property type="match status" value="1"/>
</dbReference>
<comment type="similarity">
    <text evidence="9">Belongs to the class-III pyridoxal-phosphate-dependent aminotransferase family. BioA subfamily.</text>
</comment>
<comment type="subunit">
    <text evidence="9">Homodimer.</text>
</comment>
<evidence type="ECO:0000313" key="10">
    <source>
        <dbReference type="EMBL" id="MEK8090608.1"/>
    </source>
</evidence>
<dbReference type="InterPro" id="IPR005814">
    <property type="entry name" value="Aminotrans_3"/>
</dbReference>
<keyword evidence="4 9" id="KW-0808">Transferase</keyword>
<evidence type="ECO:0000256" key="8">
    <source>
        <dbReference type="ARBA" id="ARBA00048449"/>
    </source>
</evidence>
<feature type="site" description="Participates in the substrate recognition with KAPA and in a stacking interaction with the adenine ring of SAM" evidence="9">
    <location>
        <position position="23"/>
    </location>
</feature>
<dbReference type="RefSeq" id="WP_341371662.1">
    <property type="nucleotide sequence ID" value="NZ_JBBPCO010000013.1"/>
</dbReference>
<proteinExistence type="inferred from homology"/>
<dbReference type="SUPFAM" id="SSF53383">
    <property type="entry name" value="PLP-dependent transferases"/>
    <property type="match status" value="1"/>
</dbReference>
<dbReference type="InterPro" id="IPR015421">
    <property type="entry name" value="PyrdxlP-dep_Trfase_major"/>
</dbReference>
<dbReference type="InterPro" id="IPR015424">
    <property type="entry name" value="PyrdxlP-dep_Trfase"/>
</dbReference>
<dbReference type="CDD" id="cd00610">
    <property type="entry name" value="OAT_like"/>
    <property type="match status" value="1"/>
</dbReference>
<feature type="binding site" evidence="9">
    <location>
        <position position="422"/>
    </location>
    <ligand>
        <name>substrate</name>
    </ligand>
</feature>
<sequence>MTEPAIDPAQLAAWDKSCFWHPFTQMQVYCQEDNLIFARGEGNYLFDVHGKAYLDAISSLWCNVHGHNHPRLNAALTDQLAKVAHSTTLGASNPPAILLAKRLVEIAPKGLEKVFYSEDGAEAVEIAVKMAFHYWRNVGRPEKQHFLTLDNAYHGDTVGAVSVGGMDLFHGVYQGLLFHAARLPSPYGLAREMFGPLDWDQPAAATAWLTQLEEALMARGHEIAALVLESGIQGAAGLLPFPAGILRGARELCDQYDVLLILDEVATGFGRTGRMFACEHEQVTPDLMCLGKGLSGGYLPLAATLASNRVYEAFLGAFGDTRQFYHGHTFTGNPLACAVALENLGIFEDDQVLAGLPEKIQYLQERLMPLWDHPHVGALRQKGLMIGIEIVADKTAGAAYPYGDRVEYAISRAAVEAGVYTRPLGDTLVLMPPLSISLAEIERMMEVILRAIDHVTS</sequence>
<comment type="pathway">
    <text evidence="2 9">Cofactor biosynthesis; biotin biosynthesis; 7,8-diaminononanoate from 8-amino-7-oxononanoate (SAM route): step 1/1.</text>
</comment>
<keyword evidence="7 9" id="KW-0663">Pyridoxal phosphate</keyword>
<evidence type="ECO:0000256" key="7">
    <source>
        <dbReference type="ARBA" id="ARBA00022898"/>
    </source>
</evidence>
<organism evidence="10 11">
    <name type="scientific">Thermithiobacillus plumbiphilus</name>
    <dbReference type="NCBI Taxonomy" id="1729899"/>
    <lineage>
        <taxon>Bacteria</taxon>
        <taxon>Pseudomonadati</taxon>
        <taxon>Pseudomonadota</taxon>
        <taxon>Acidithiobacillia</taxon>
        <taxon>Acidithiobacillales</taxon>
        <taxon>Thermithiobacillaceae</taxon>
        <taxon>Thermithiobacillus</taxon>
    </lineage>
</organism>
<keyword evidence="11" id="KW-1185">Reference proteome</keyword>
<keyword evidence="9" id="KW-0963">Cytoplasm</keyword>
<dbReference type="InterPro" id="IPR049704">
    <property type="entry name" value="Aminotrans_3_PPA_site"/>
</dbReference>
<dbReference type="Pfam" id="PF00202">
    <property type="entry name" value="Aminotran_3"/>
    <property type="match status" value="1"/>
</dbReference>
<evidence type="ECO:0000256" key="1">
    <source>
        <dbReference type="ARBA" id="ARBA00001933"/>
    </source>
</evidence>
<dbReference type="EC" id="2.6.1.62" evidence="9"/>
<dbReference type="PANTHER" id="PTHR42684:SF17">
    <property type="entry name" value="ADENOSYLMETHIONINE-8-AMINO-7-OXONONANOATE AMINOTRANSFERASE"/>
    <property type="match status" value="1"/>
</dbReference>
<keyword evidence="3 9" id="KW-0032">Aminotransferase</keyword>
<protein>
    <recommendedName>
        <fullName evidence="9">Adenosylmethionine-8-amino-7-oxononanoate aminotransferase</fullName>
        <ecNumber evidence="9">2.6.1.62</ecNumber>
    </recommendedName>
    <alternativeName>
        <fullName evidence="9">7,8-diamino-pelargonic acid aminotransferase</fullName>
        <shortName evidence="9">DAPA AT</shortName>
        <shortName evidence="9">DAPA aminotransferase</shortName>
    </alternativeName>
    <alternativeName>
        <fullName evidence="9">7,8-diaminononanoate synthase</fullName>
        <shortName evidence="9">DANS</shortName>
    </alternativeName>
    <alternativeName>
        <fullName evidence="9">Diaminopelargonic acid synthase</fullName>
    </alternativeName>
</protein>
<name>A0ABU9DAP9_9PROT</name>
<feature type="binding site" evidence="9">
    <location>
        <begin position="120"/>
        <end position="121"/>
    </location>
    <ligand>
        <name>pyridoxal 5'-phosphate</name>
        <dbReference type="ChEBI" id="CHEBI:597326"/>
    </ligand>
</feature>